<keyword evidence="3" id="KW-1185">Reference proteome</keyword>
<protein>
    <submittedName>
        <fullName evidence="2">Uncharacterized protein</fullName>
    </submittedName>
</protein>
<organism evidence="2 3">
    <name type="scientific">Portunus trituberculatus</name>
    <name type="common">Swimming crab</name>
    <name type="synonym">Neptunus trituberculatus</name>
    <dbReference type="NCBI Taxonomy" id="210409"/>
    <lineage>
        <taxon>Eukaryota</taxon>
        <taxon>Metazoa</taxon>
        <taxon>Ecdysozoa</taxon>
        <taxon>Arthropoda</taxon>
        <taxon>Crustacea</taxon>
        <taxon>Multicrustacea</taxon>
        <taxon>Malacostraca</taxon>
        <taxon>Eumalacostraca</taxon>
        <taxon>Eucarida</taxon>
        <taxon>Decapoda</taxon>
        <taxon>Pleocyemata</taxon>
        <taxon>Brachyura</taxon>
        <taxon>Eubrachyura</taxon>
        <taxon>Portunoidea</taxon>
        <taxon>Portunidae</taxon>
        <taxon>Portuninae</taxon>
        <taxon>Portunus</taxon>
    </lineage>
</organism>
<reference evidence="2 3" key="1">
    <citation type="submission" date="2019-05" db="EMBL/GenBank/DDBJ databases">
        <title>Another draft genome of Portunus trituberculatus and its Hox gene families provides insights of decapod evolution.</title>
        <authorList>
            <person name="Jeong J.-H."/>
            <person name="Song I."/>
            <person name="Kim S."/>
            <person name="Choi T."/>
            <person name="Kim D."/>
            <person name="Ryu S."/>
            <person name="Kim W."/>
        </authorList>
    </citation>
    <scope>NUCLEOTIDE SEQUENCE [LARGE SCALE GENOMIC DNA]</scope>
    <source>
        <tissue evidence="2">Muscle</tissue>
    </source>
</reference>
<name>A0A5B7CTE5_PORTR</name>
<feature type="region of interest" description="Disordered" evidence="1">
    <location>
        <begin position="66"/>
        <end position="100"/>
    </location>
</feature>
<evidence type="ECO:0000313" key="3">
    <source>
        <dbReference type="Proteomes" id="UP000324222"/>
    </source>
</evidence>
<feature type="compositionally biased region" description="Low complexity" evidence="1">
    <location>
        <begin position="83"/>
        <end position="100"/>
    </location>
</feature>
<comment type="caution">
    <text evidence="2">The sequence shown here is derived from an EMBL/GenBank/DDBJ whole genome shotgun (WGS) entry which is preliminary data.</text>
</comment>
<gene>
    <name evidence="2" type="ORF">E2C01_005827</name>
</gene>
<proteinExistence type="predicted"/>
<sequence length="100" mass="10573">MLLVRISSTLSQFPASHLLDFAARGGSVGLAKVDVIVVVAVVKVVMVVVEVVVVAGTDDDVVVDTNSYQKKRGGGGGRDEKCVPSFPHKPSHPPVSVHKW</sequence>
<dbReference type="Proteomes" id="UP000324222">
    <property type="component" value="Unassembled WGS sequence"/>
</dbReference>
<dbReference type="AlphaFoldDB" id="A0A5B7CTE5"/>
<dbReference type="EMBL" id="VSRR010000258">
    <property type="protein sequence ID" value="MPC13107.1"/>
    <property type="molecule type" value="Genomic_DNA"/>
</dbReference>
<evidence type="ECO:0000313" key="2">
    <source>
        <dbReference type="EMBL" id="MPC13107.1"/>
    </source>
</evidence>
<evidence type="ECO:0000256" key="1">
    <source>
        <dbReference type="SAM" id="MobiDB-lite"/>
    </source>
</evidence>
<accession>A0A5B7CTE5</accession>